<dbReference type="OrthoDB" id="5959464at2"/>
<dbReference type="AlphaFoldDB" id="A0A0C1YR82"/>
<sequence>MPTNRTDDKCALPSCTCSVPAGQRYCSEECKRAHAHPDEQSEQCPCEHAECTSAGPSGGVTV</sequence>
<dbReference type="EMBL" id="JWJG01000028">
    <property type="protein sequence ID" value="KIF83132.1"/>
    <property type="molecule type" value="Genomic_DNA"/>
</dbReference>
<evidence type="ECO:0000313" key="2">
    <source>
        <dbReference type="Proteomes" id="UP000031572"/>
    </source>
</evidence>
<organism evidence="1 2">
    <name type="scientific">Noviherbaspirillum autotrophicum</name>
    <dbReference type="NCBI Taxonomy" id="709839"/>
    <lineage>
        <taxon>Bacteria</taxon>
        <taxon>Pseudomonadati</taxon>
        <taxon>Pseudomonadota</taxon>
        <taxon>Betaproteobacteria</taxon>
        <taxon>Burkholderiales</taxon>
        <taxon>Oxalobacteraceae</taxon>
        <taxon>Noviherbaspirillum</taxon>
    </lineage>
</organism>
<accession>A0A0C1YR82</accession>
<evidence type="ECO:0000313" key="1">
    <source>
        <dbReference type="EMBL" id="KIF83132.1"/>
    </source>
</evidence>
<keyword evidence="2" id="KW-1185">Reference proteome</keyword>
<comment type="caution">
    <text evidence="1">The sequence shown here is derived from an EMBL/GenBank/DDBJ whole genome shotgun (WGS) entry which is preliminary data.</text>
</comment>
<reference evidence="1 2" key="1">
    <citation type="submission" date="2014-12" db="EMBL/GenBank/DDBJ databases">
        <title>Denitrispirillum autotrophicum gen. nov., sp. nov., Denitrifying, Facultatively Autotrophic Bacteria Isolated from Rice Paddy Soil.</title>
        <authorList>
            <person name="Ishii S."/>
            <person name="Ashida N."/>
            <person name="Ohno H."/>
            <person name="Otsuka S."/>
            <person name="Yokota A."/>
            <person name="Senoo K."/>
        </authorList>
    </citation>
    <scope>NUCLEOTIDE SEQUENCE [LARGE SCALE GENOMIC DNA]</scope>
    <source>
        <strain evidence="1 2">TSA66</strain>
    </source>
</reference>
<gene>
    <name evidence="1" type="ORF">TSA66_23505</name>
</gene>
<name>A0A0C1YR82_9BURK</name>
<dbReference type="STRING" id="709839.TSA66_23505"/>
<protein>
    <submittedName>
        <fullName evidence="1">Uncharacterized protein</fullName>
    </submittedName>
</protein>
<dbReference type="RefSeq" id="WP_040041759.1">
    <property type="nucleotide sequence ID" value="NZ_JWJG01000028.1"/>
</dbReference>
<proteinExistence type="predicted"/>
<dbReference type="Proteomes" id="UP000031572">
    <property type="component" value="Unassembled WGS sequence"/>
</dbReference>